<feature type="domain" description="DUF5681" evidence="2">
    <location>
        <begin position="13"/>
        <end position="37"/>
    </location>
</feature>
<dbReference type="AlphaFoldDB" id="A0A381YN39"/>
<sequence length="139" mass="15006">MTTANNSNNNLSPWQPGQSGNPSGRPKGTRDLAGYVLETTDGGKELVDALICIARGVMPNVAAQESSRPRKDQQVRSADRLKAIEMLLDRGFGRSPQQLDIAHSVSDRPLESLSDATLQLLVENARQLEEGIGNIVITV</sequence>
<dbReference type="Pfam" id="PF18932">
    <property type="entry name" value="DUF5681"/>
    <property type="match status" value="1"/>
</dbReference>
<reference evidence="3" key="1">
    <citation type="submission" date="2018-05" db="EMBL/GenBank/DDBJ databases">
        <authorList>
            <person name="Lanie J.A."/>
            <person name="Ng W.-L."/>
            <person name="Kazmierczak K.M."/>
            <person name="Andrzejewski T.M."/>
            <person name="Davidsen T.M."/>
            <person name="Wayne K.J."/>
            <person name="Tettelin H."/>
            <person name="Glass J.I."/>
            <person name="Rusch D."/>
            <person name="Podicherti R."/>
            <person name="Tsui H.-C.T."/>
            <person name="Winkler M.E."/>
        </authorList>
    </citation>
    <scope>NUCLEOTIDE SEQUENCE</scope>
</reference>
<name>A0A381YN39_9ZZZZ</name>
<feature type="region of interest" description="Disordered" evidence="1">
    <location>
        <begin position="1"/>
        <end position="33"/>
    </location>
</feature>
<evidence type="ECO:0000313" key="3">
    <source>
        <dbReference type="EMBL" id="SVA78041.1"/>
    </source>
</evidence>
<evidence type="ECO:0000256" key="1">
    <source>
        <dbReference type="SAM" id="MobiDB-lite"/>
    </source>
</evidence>
<dbReference type="InterPro" id="IPR043736">
    <property type="entry name" value="DUF5681"/>
</dbReference>
<accession>A0A381YN39</accession>
<feature type="compositionally biased region" description="Polar residues" evidence="1">
    <location>
        <begin position="1"/>
        <end position="22"/>
    </location>
</feature>
<gene>
    <name evidence="3" type="ORF">METZ01_LOCUS130895</name>
</gene>
<proteinExistence type="predicted"/>
<evidence type="ECO:0000259" key="2">
    <source>
        <dbReference type="Pfam" id="PF18932"/>
    </source>
</evidence>
<protein>
    <recommendedName>
        <fullName evidence="2">DUF5681 domain-containing protein</fullName>
    </recommendedName>
</protein>
<dbReference type="EMBL" id="UINC01018552">
    <property type="protein sequence ID" value="SVA78041.1"/>
    <property type="molecule type" value="Genomic_DNA"/>
</dbReference>
<organism evidence="3">
    <name type="scientific">marine metagenome</name>
    <dbReference type="NCBI Taxonomy" id="408172"/>
    <lineage>
        <taxon>unclassified sequences</taxon>
        <taxon>metagenomes</taxon>
        <taxon>ecological metagenomes</taxon>
    </lineage>
</organism>